<gene>
    <name evidence="4" type="ORF">HZB08_00120</name>
</gene>
<dbReference type="NCBIfam" id="TIGR00125">
    <property type="entry name" value="cyt_tran_rel"/>
    <property type="match status" value="1"/>
</dbReference>
<keyword evidence="2 4" id="KW-0548">Nucleotidyltransferase</keyword>
<dbReference type="InterPro" id="IPR050385">
    <property type="entry name" value="Archaeal_FAD_synthase"/>
</dbReference>
<accession>A0A9D6UJA8</accession>
<dbReference type="InterPro" id="IPR014729">
    <property type="entry name" value="Rossmann-like_a/b/a_fold"/>
</dbReference>
<evidence type="ECO:0000256" key="2">
    <source>
        <dbReference type="ARBA" id="ARBA00022695"/>
    </source>
</evidence>
<feature type="non-terminal residue" evidence="4">
    <location>
        <position position="173"/>
    </location>
</feature>
<name>A0A9D6UJA8_UNCSA</name>
<evidence type="ECO:0000313" key="4">
    <source>
        <dbReference type="EMBL" id="MBI5078414.1"/>
    </source>
</evidence>
<dbReference type="Gene3D" id="3.40.50.620">
    <property type="entry name" value="HUPs"/>
    <property type="match status" value="1"/>
</dbReference>
<dbReference type="Proteomes" id="UP000808761">
    <property type="component" value="Unassembled WGS sequence"/>
</dbReference>
<dbReference type="Pfam" id="PF01467">
    <property type="entry name" value="CTP_transf_like"/>
    <property type="match status" value="1"/>
</dbReference>
<evidence type="ECO:0000259" key="3">
    <source>
        <dbReference type="Pfam" id="PF01467"/>
    </source>
</evidence>
<dbReference type="PANTHER" id="PTHR43793:SF1">
    <property type="entry name" value="FAD SYNTHASE"/>
    <property type="match status" value="1"/>
</dbReference>
<dbReference type="AlphaFoldDB" id="A0A9D6UJA8"/>
<keyword evidence="1" id="KW-0808">Transferase</keyword>
<organism evidence="4 5">
    <name type="scientific">Candidatus Saganbacteria bacterium</name>
    <dbReference type="NCBI Taxonomy" id="2575572"/>
    <lineage>
        <taxon>Bacteria</taxon>
        <taxon>Bacillati</taxon>
        <taxon>Saganbacteria</taxon>
    </lineage>
</organism>
<evidence type="ECO:0000256" key="1">
    <source>
        <dbReference type="ARBA" id="ARBA00022679"/>
    </source>
</evidence>
<sequence length="173" mass="19959">MKNKVLFMDELIARVRQLQKKKKIVVQSHGVFDIIHPGVIQHLNAAREQGDVLVVTVIKDKDIKRGPGRPIFNEKMRAENVASLEQADYVALVDEQTPYACVRQVKPDIFARGRAFNDRDKTIHGKIFEKEKELYFGKTRIFETGGFSFSSQQIVNNFLHIYPAETKKFLRDL</sequence>
<proteinExistence type="predicted"/>
<dbReference type="PANTHER" id="PTHR43793">
    <property type="entry name" value="FAD SYNTHASE"/>
    <property type="match status" value="1"/>
</dbReference>
<dbReference type="SUPFAM" id="SSF52374">
    <property type="entry name" value="Nucleotidylyl transferase"/>
    <property type="match status" value="1"/>
</dbReference>
<evidence type="ECO:0000313" key="5">
    <source>
        <dbReference type="Proteomes" id="UP000808761"/>
    </source>
</evidence>
<reference evidence="4" key="1">
    <citation type="submission" date="2020-07" db="EMBL/GenBank/DDBJ databases">
        <title>Huge and variable diversity of episymbiotic CPR bacteria and DPANN archaea in groundwater ecosystems.</title>
        <authorList>
            <person name="He C.Y."/>
            <person name="Keren R."/>
            <person name="Whittaker M."/>
            <person name="Farag I.F."/>
            <person name="Doudna J."/>
            <person name="Cate J.H.D."/>
            <person name="Banfield J.F."/>
        </authorList>
    </citation>
    <scope>NUCLEOTIDE SEQUENCE</scope>
    <source>
        <strain evidence="4">NC_groundwater_1860_Pr3_B-0.1um_51_7</strain>
    </source>
</reference>
<dbReference type="GO" id="GO:0016779">
    <property type="term" value="F:nucleotidyltransferase activity"/>
    <property type="evidence" value="ECO:0007669"/>
    <property type="project" value="UniProtKB-KW"/>
</dbReference>
<dbReference type="InterPro" id="IPR004821">
    <property type="entry name" value="Cyt_trans-like"/>
</dbReference>
<protein>
    <submittedName>
        <fullName evidence="4">Adenylyltransferase/cytidyltransferase family protein</fullName>
    </submittedName>
</protein>
<dbReference type="EMBL" id="JACRKR010000007">
    <property type="protein sequence ID" value="MBI5078414.1"/>
    <property type="molecule type" value="Genomic_DNA"/>
</dbReference>
<feature type="domain" description="Cytidyltransferase-like" evidence="3">
    <location>
        <begin position="30"/>
        <end position="115"/>
    </location>
</feature>
<comment type="caution">
    <text evidence="4">The sequence shown here is derived from an EMBL/GenBank/DDBJ whole genome shotgun (WGS) entry which is preliminary data.</text>
</comment>